<dbReference type="InterPro" id="IPR013099">
    <property type="entry name" value="K_chnl_dom"/>
</dbReference>
<evidence type="ECO:0000313" key="6">
    <source>
        <dbReference type="Proteomes" id="UP000219335"/>
    </source>
</evidence>
<dbReference type="EMBL" id="OCMU01000001">
    <property type="protein sequence ID" value="SOD18424.1"/>
    <property type="molecule type" value="Genomic_DNA"/>
</dbReference>
<dbReference type="Proteomes" id="UP000219335">
    <property type="component" value="Unassembled WGS sequence"/>
</dbReference>
<reference evidence="4 6" key="3">
    <citation type="submission" date="2017-09" db="EMBL/GenBank/DDBJ databases">
        <authorList>
            <person name="Ehlers B."/>
            <person name="Leendertz F.H."/>
        </authorList>
    </citation>
    <scope>NUCLEOTIDE SEQUENCE [LARGE SCALE GENOMIC DNA]</scope>
    <source>
        <strain evidence="4 6">Nm42</strain>
    </source>
</reference>
<dbReference type="SUPFAM" id="SSF81324">
    <property type="entry name" value="Voltage-gated potassium channels"/>
    <property type="match status" value="1"/>
</dbReference>
<feature type="transmembrane region" description="Helical" evidence="1">
    <location>
        <begin position="6"/>
        <end position="26"/>
    </location>
</feature>
<keyword evidence="5" id="KW-1185">Reference proteome</keyword>
<dbReference type="Gene3D" id="1.10.287.70">
    <property type="match status" value="1"/>
</dbReference>
<accession>A0A0S3AID7</accession>
<dbReference type="KEGG" id="nur:ATY38_05195"/>
<dbReference type="Proteomes" id="UP000182882">
    <property type="component" value="Unassembled WGS sequence"/>
</dbReference>
<dbReference type="RefSeq" id="WP_062558372.1">
    <property type="nucleotide sequence ID" value="NZ_CP013341.1"/>
</dbReference>
<dbReference type="AlphaFoldDB" id="A0A0S3AID7"/>
<evidence type="ECO:0000313" key="5">
    <source>
        <dbReference type="Proteomes" id="UP000182882"/>
    </source>
</evidence>
<keyword evidence="1" id="KW-1133">Transmembrane helix</keyword>
<feature type="transmembrane region" description="Helical" evidence="1">
    <location>
        <begin position="122"/>
        <end position="143"/>
    </location>
</feature>
<organism evidence="3 5">
    <name type="scientific">Nitrosomonas ureae</name>
    <dbReference type="NCBI Taxonomy" id="44577"/>
    <lineage>
        <taxon>Bacteria</taxon>
        <taxon>Pseudomonadati</taxon>
        <taxon>Pseudomonadota</taxon>
        <taxon>Betaproteobacteria</taxon>
        <taxon>Nitrosomonadales</taxon>
        <taxon>Nitrosomonadaceae</taxon>
        <taxon>Nitrosomonas</taxon>
    </lineage>
</organism>
<reference evidence="3" key="1">
    <citation type="submission" date="2016-10" db="EMBL/GenBank/DDBJ databases">
        <authorList>
            <person name="de Groot N.N."/>
        </authorList>
    </citation>
    <scope>NUCLEOTIDE SEQUENCE [LARGE SCALE GENOMIC DNA]</scope>
    <source>
        <strain evidence="3">Nm10</strain>
    </source>
</reference>
<dbReference type="Pfam" id="PF07885">
    <property type="entry name" value="Ion_trans_2"/>
    <property type="match status" value="1"/>
</dbReference>
<keyword evidence="1" id="KW-0812">Transmembrane</keyword>
<sequence length="156" mass="17123">MNEHTSHLVGLMISGVVVTLCVILHYEALRFLSRTVGVHMHKRIGVLIVMLGLLVAHVLEIVIFALGYMLMQHDANMGRIIGLDEASLFDFIYYSSVVYTTVGFGDLLPVGAIRMLSAAEGLAGLAMITWSASFTFLAMQRLWPHLLSSSGKDSKD</sequence>
<protein>
    <submittedName>
        <fullName evidence="3">Ion channel</fullName>
    </submittedName>
</protein>
<evidence type="ECO:0000313" key="3">
    <source>
        <dbReference type="EMBL" id="SDT84112.1"/>
    </source>
</evidence>
<feature type="transmembrane region" description="Helical" evidence="1">
    <location>
        <begin position="46"/>
        <end position="71"/>
    </location>
</feature>
<evidence type="ECO:0000259" key="2">
    <source>
        <dbReference type="Pfam" id="PF07885"/>
    </source>
</evidence>
<name>A0A0S3AID7_9PROT</name>
<gene>
    <name evidence="3" type="ORF">SAMN05216406_101129</name>
    <name evidence="4" type="ORF">SAMN06297164_1660</name>
</gene>
<proteinExistence type="predicted"/>
<feature type="transmembrane region" description="Helical" evidence="1">
    <location>
        <begin position="91"/>
        <end position="110"/>
    </location>
</feature>
<dbReference type="EMBL" id="FNLN01000001">
    <property type="protein sequence ID" value="SDT84112.1"/>
    <property type="molecule type" value="Genomic_DNA"/>
</dbReference>
<reference evidence="5" key="2">
    <citation type="submission" date="2016-10" db="EMBL/GenBank/DDBJ databases">
        <authorList>
            <person name="Varghese N."/>
            <person name="Submissions S."/>
        </authorList>
    </citation>
    <scope>NUCLEOTIDE SEQUENCE [LARGE SCALE GENOMIC DNA]</scope>
    <source>
        <strain evidence="5">Nm10</strain>
    </source>
</reference>
<evidence type="ECO:0000313" key="4">
    <source>
        <dbReference type="EMBL" id="SOD18424.1"/>
    </source>
</evidence>
<feature type="domain" description="Potassium channel" evidence="2">
    <location>
        <begin position="71"/>
        <end position="136"/>
    </location>
</feature>
<evidence type="ECO:0000256" key="1">
    <source>
        <dbReference type="SAM" id="Phobius"/>
    </source>
</evidence>
<keyword evidence="1" id="KW-0472">Membrane</keyword>